<organism evidence="2 3">
    <name type="scientific">Ruegeria aquimaris</name>
    <dbReference type="NCBI Taxonomy" id="2984333"/>
    <lineage>
        <taxon>Bacteria</taxon>
        <taxon>Pseudomonadati</taxon>
        <taxon>Pseudomonadota</taxon>
        <taxon>Alphaproteobacteria</taxon>
        <taxon>Rhodobacterales</taxon>
        <taxon>Roseobacteraceae</taxon>
        <taxon>Ruegeria</taxon>
    </lineage>
</organism>
<gene>
    <name evidence="2" type="ORF">OE747_01420</name>
</gene>
<dbReference type="InterPro" id="IPR036390">
    <property type="entry name" value="WH_DNA-bd_sf"/>
</dbReference>
<dbReference type="PROSITE" id="PS50931">
    <property type="entry name" value="HTH_LYSR"/>
    <property type="match status" value="1"/>
</dbReference>
<keyword evidence="3" id="KW-1185">Reference proteome</keyword>
<dbReference type="InterPro" id="IPR036388">
    <property type="entry name" value="WH-like_DNA-bd_sf"/>
</dbReference>
<name>A0ABT3AE88_9RHOB</name>
<evidence type="ECO:0000313" key="2">
    <source>
        <dbReference type="EMBL" id="MCV2886977.1"/>
    </source>
</evidence>
<sequence>MPLPIRDLYTFFVVARTGAMQSAAQELGVTPGAISQRIRSI</sequence>
<evidence type="ECO:0000313" key="3">
    <source>
        <dbReference type="Proteomes" id="UP001320899"/>
    </source>
</evidence>
<dbReference type="Proteomes" id="UP001320899">
    <property type="component" value="Unassembled WGS sequence"/>
</dbReference>
<dbReference type="Gene3D" id="1.10.10.10">
    <property type="entry name" value="Winged helix-like DNA-binding domain superfamily/Winged helix DNA-binding domain"/>
    <property type="match status" value="1"/>
</dbReference>
<protein>
    <submittedName>
        <fullName evidence="2">LysR family transcriptional regulator</fullName>
    </submittedName>
</protein>
<evidence type="ECO:0000259" key="1">
    <source>
        <dbReference type="PROSITE" id="PS50931"/>
    </source>
</evidence>
<dbReference type="RefSeq" id="WP_263826827.1">
    <property type="nucleotide sequence ID" value="NZ_JAOWLB010000001.1"/>
</dbReference>
<comment type="caution">
    <text evidence="2">The sequence shown here is derived from an EMBL/GenBank/DDBJ whole genome shotgun (WGS) entry which is preliminary data.</text>
</comment>
<reference evidence="2 3" key="1">
    <citation type="submission" date="2022-10" db="EMBL/GenBank/DDBJ databases">
        <title>Ruegeria sp. nov., isolated from ocean surface sediments.</title>
        <authorList>
            <person name="He W."/>
            <person name="Xue H.-P."/>
            <person name="Zhang D.-F."/>
        </authorList>
    </citation>
    <scope>NUCLEOTIDE SEQUENCE [LARGE SCALE GENOMIC DNA]</scope>
    <source>
        <strain evidence="2 3">XHP0148</strain>
    </source>
</reference>
<proteinExistence type="predicted"/>
<dbReference type="Pfam" id="PF00126">
    <property type="entry name" value="HTH_1"/>
    <property type="match status" value="1"/>
</dbReference>
<dbReference type="EMBL" id="JAOWLB010000001">
    <property type="protein sequence ID" value="MCV2886977.1"/>
    <property type="molecule type" value="Genomic_DNA"/>
</dbReference>
<dbReference type="InterPro" id="IPR000847">
    <property type="entry name" value="LysR_HTH_N"/>
</dbReference>
<feature type="domain" description="HTH lysR-type" evidence="1">
    <location>
        <begin position="3"/>
        <end position="41"/>
    </location>
</feature>
<dbReference type="SUPFAM" id="SSF46785">
    <property type="entry name" value="Winged helix' DNA-binding domain"/>
    <property type="match status" value="1"/>
</dbReference>
<accession>A0ABT3AE88</accession>